<dbReference type="AlphaFoldDB" id="A0A918DIN8"/>
<comment type="caution">
    <text evidence="1">The sequence shown here is derived from an EMBL/GenBank/DDBJ whole genome shotgun (WGS) entry which is preliminary data.</text>
</comment>
<dbReference type="Pfam" id="PF05960">
    <property type="entry name" value="DUF885"/>
    <property type="match status" value="1"/>
</dbReference>
<name>A0A918DIN8_9ACTN</name>
<evidence type="ECO:0000313" key="1">
    <source>
        <dbReference type="EMBL" id="GGO69049.1"/>
    </source>
</evidence>
<sequence>MTDNGARARTAVDDLAETYLAQHAALDPIMATELGMAEHRTELPDLSPDGLADVSRLRRRTLAALQGVVPKDSVDRITVAALRERLRAAEELRETGAEESQLNNVNSPLQKIRLVFDLMPKETAQDWVAVADRLMRVPVTMDGYIASLRHAVWRGDGIARRQLDVGIAQCSAVFADDGFFADLAAQAGRTQGLTPALLKEVERGARVARSAYARVADALAGDLQDKAVDRDGVGQERYIRFARSSLGMSIDIDDTYAWARGELRRIDEQMKELAERITPGGSIQEAMRVLDADPARRLHGAEALRAWMQHTCDEAVVVLGAGHFDIPSPIRAVECIVVPTGGGIYYTGPSENLSRPGRVWWGVSPTATEFTTWRELSTVYHEGVPGHHLQVAQTAHRHHDLNRWRRLAWVDGHGEGWALYAERLMAELGFLDDPGDRLGMLASQAFRAVRVLIDIGMHCGLPAPAEAGGGSWTYDKAYHLLRAYSTKSEERARFEIDRYLGLPAQASSYKIGERSWLRLREAVRLREGAAFDLTAFHREALNLGGVGLSILHDAMLGEDGDERHADSSRRNVE</sequence>
<dbReference type="PANTHER" id="PTHR33361:SF2">
    <property type="entry name" value="DUF885 DOMAIN-CONTAINING PROTEIN"/>
    <property type="match status" value="1"/>
</dbReference>
<reference evidence="1" key="2">
    <citation type="submission" date="2020-09" db="EMBL/GenBank/DDBJ databases">
        <authorList>
            <person name="Sun Q."/>
            <person name="Zhou Y."/>
        </authorList>
    </citation>
    <scope>NUCLEOTIDE SEQUENCE</scope>
    <source>
        <strain evidence="1">CGMCC 4.7368</strain>
    </source>
</reference>
<evidence type="ECO:0008006" key="3">
    <source>
        <dbReference type="Google" id="ProtNLM"/>
    </source>
</evidence>
<dbReference type="InterPro" id="IPR010281">
    <property type="entry name" value="DUF885"/>
</dbReference>
<dbReference type="PANTHER" id="PTHR33361">
    <property type="entry name" value="GLR0591 PROTEIN"/>
    <property type="match status" value="1"/>
</dbReference>
<keyword evidence="2" id="KW-1185">Reference proteome</keyword>
<dbReference type="RefSeq" id="WP_189124625.1">
    <property type="nucleotide sequence ID" value="NZ_BMNH01000007.1"/>
</dbReference>
<reference evidence="1" key="1">
    <citation type="journal article" date="2014" name="Int. J. Syst. Evol. Microbiol.">
        <title>Complete genome sequence of Corynebacterium casei LMG S-19264T (=DSM 44701T), isolated from a smear-ripened cheese.</title>
        <authorList>
            <consortium name="US DOE Joint Genome Institute (JGI-PGF)"/>
            <person name="Walter F."/>
            <person name="Albersmeier A."/>
            <person name="Kalinowski J."/>
            <person name="Ruckert C."/>
        </authorList>
    </citation>
    <scope>NUCLEOTIDE SEQUENCE</scope>
    <source>
        <strain evidence="1">CGMCC 4.7368</strain>
    </source>
</reference>
<organism evidence="1 2">
    <name type="scientific">Nonomuraea cavernae</name>
    <dbReference type="NCBI Taxonomy" id="2045107"/>
    <lineage>
        <taxon>Bacteria</taxon>
        <taxon>Bacillati</taxon>
        <taxon>Actinomycetota</taxon>
        <taxon>Actinomycetes</taxon>
        <taxon>Streptosporangiales</taxon>
        <taxon>Streptosporangiaceae</taxon>
        <taxon>Nonomuraea</taxon>
    </lineage>
</organism>
<protein>
    <recommendedName>
        <fullName evidence="3">DUF885 domain-containing protein</fullName>
    </recommendedName>
</protein>
<accession>A0A918DIN8</accession>
<evidence type="ECO:0000313" key="2">
    <source>
        <dbReference type="Proteomes" id="UP000646523"/>
    </source>
</evidence>
<dbReference type="Proteomes" id="UP000646523">
    <property type="component" value="Unassembled WGS sequence"/>
</dbReference>
<gene>
    <name evidence="1" type="ORF">GCM10012289_29200</name>
</gene>
<dbReference type="EMBL" id="BMNH01000007">
    <property type="protein sequence ID" value="GGO69049.1"/>
    <property type="molecule type" value="Genomic_DNA"/>
</dbReference>
<proteinExistence type="predicted"/>